<dbReference type="Gene3D" id="3.40.50.1820">
    <property type="entry name" value="alpha/beta hydrolase"/>
    <property type="match status" value="1"/>
</dbReference>
<organism evidence="2 3">
    <name type="scientific">Candidatus Methylophosphatis roskildensis</name>
    <dbReference type="NCBI Taxonomy" id="2899263"/>
    <lineage>
        <taxon>Bacteria</taxon>
        <taxon>Pseudomonadati</taxon>
        <taxon>Pseudomonadota</taxon>
        <taxon>Betaproteobacteria</taxon>
        <taxon>Nitrosomonadales</taxon>
        <taxon>Sterolibacteriaceae</taxon>
        <taxon>Candidatus Methylophosphatis</taxon>
    </lineage>
</organism>
<evidence type="ECO:0000313" key="2">
    <source>
        <dbReference type="EMBL" id="MBK6972370.1"/>
    </source>
</evidence>
<sequence length="269" mass="29415">MIDQRFGKIEVLSQAPTGNARATPLLFVHGAYTAAWCWAENFLPWFAEQGWQAHAISLSGHGGSAGRQHLDSLSIADYVRDVAEVVSRLPARPVLIGHSMGGFVVQKFLEREDLPAAVLMASVPPQGLLGSAVGMGFAKPGLMRDFGSIVSGGSVALETLREVLFAQPVSDERLKHFMRCMQPESHRAVWDMSMFDLPSISRMHRPPMLILGAEHDQLISASTVEMTGRAYGIKAEIFPAMGHGMMLDADWRKVAQRIVGWLEQLPGLA</sequence>
<comment type="caution">
    <text evidence="2">The sequence shown here is derived from an EMBL/GenBank/DDBJ whole genome shotgun (WGS) entry which is preliminary data.</text>
</comment>
<accession>A0A9D7HT60</accession>
<dbReference type="EMBL" id="JADJEV010000002">
    <property type="protein sequence ID" value="MBK6972370.1"/>
    <property type="molecule type" value="Genomic_DNA"/>
</dbReference>
<protein>
    <submittedName>
        <fullName evidence="2">Alpha/beta fold hydrolase</fullName>
    </submittedName>
</protein>
<dbReference type="Proteomes" id="UP000807785">
    <property type="component" value="Unassembled WGS sequence"/>
</dbReference>
<keyword evidence="2" id="KW-0378">Hydrolase</keyword>
<dbReference type="PANTHER" id="PTHR43194">
    <property type="entry name" value="HYDROLASE ALPHA/BETA FOLD FAMILY"/>
    <property type="match status" value="1"/>
</dbReference>
<name>A0A9D7HT60_9PROT</name>
<dbReference type="GO" id="GO:0016787">
    <property type="term" value="F:hydrolase activity"/>
    <property type="evidence" value="ECO:0007669"/>
    <property type="project" value="UniProtKB-KW"/>
</dbReference>
<gene>
    <name evidence="2" type="ORF">IPH26_05230</name>
</gene>
<feature type="domain" description="AB hydrolase-1" evidence="1">
    <location>
        <begin position="25"/>
        <end position="256"/>
    </location>
</feature>
<dbReference type="InterPro" id="IPR050228">
    <property type="entry name" value="Carboxylesterase_BioH"/>
</dbReference>
<reference evidence="2" key="1">
    <citation type="submission" date="2020-10" db="EMBL/GenBank/DDBJ databases">
        <title>Connecting structure to function with the recovery of over 1000 high-quality activated sludge metagenome-assembled genomes encoding full-length rRNA genes using long-read sequencing.</title>
        <authorList>
            <person name="Singleton C.M."/>
            <person name="Petriglieri F."/>
            <person name="Kristensen J.M."/>
            <person name="Kirkegaard R.H."/>
            <person name="Michaelsen T.Y."/>
            <person name="Andersen M.H."/>
            <person name="Karst S.M."/>
            <person name="Dueholm M.S."/>
            <person name="Nielsen P.H."/>
            <person name="Albertsen M."/>
        </authorList>
    </citation>
    <scope>NUCLEOTIDE SEQUENCE</scope>
    <source>
        <strain evidence="2">Bjer_18-Q3-R1-45_BAT3C.347</strain>
    </source>
</reference>
<dbReference type="PANTHER" id="PTHR43194:SF2">
    <property type="entry name" value="PEROXISOMAL MEMBRANE PROTEIN LPX1"/>
    <property type="match status" value="1"/>
</dbReference>
<dbReference type="Pfam" id="PF12697">
    <property type="entry name" value="Abhydrolase_6"/>
    <property type="match status" value="1"/>
</dbReference>
<dbReference type="InterPro" id="IPR029058">
    <property type="entry name" value="AB_hydrolase_fold"/>
</dbReference>
<dbReference type="SUPFAM" id="SSF53474">
    <property type="entry name" value="alpha/beta-Hydrolases"/>
    <property type="match status" value="1"/>
</dbReference>
<dbReference type="InterPro" id="IPR000073">
    <property type="entry name" value="AB_hydrolase_1"/>
</dbReference>
<evidence type="ECO:0000259" key="1">
    <source>
        <dbReference type="Pfam" id="PF12697"/>
    </source>
</evidence>
<evidence type="ECO:0000313" key="3">
    <source>
        <dbReference type="Proteomes" id="UP000807785"/>
    </source>
</evidence>
<proteinExistence type="predicted"/>
<dbReference type="AlphaFoldDB" id="A0A9D7HT60"/>